<comment type="subcellular location">
    <subcellularLocation>
        <location evidence="10">Cell inner membrane</location>
    </subcellularLocation>
    <subcellularLocation>
        <location evidence="2">Cell membrane</location>
        <topology evidence="2">Single-pass membrane protein</topology>
    </subcellularLocation>
</comment>
<keyword evidence="13" id="KW-1185">Reference proteome</keyword>
<keyword evidence="5 10" id="KW-0145">Chemotaxis</keyword>
<organism evidence="12 13">
    <name type="scientific">Ferrovibrio xuzhouensis</name>
    <dbReference type="NCBI Taxonomy" id="1576914"/>
    <lineage>
        <taxon>Bacteria</taxon>
        <taxon>Pseudomonadati</taxon>
        <taxon>Pseudomonadota</taxon>
        <taxon>Alphaproteobacteria</taxon>
        <taxon>Rhodospirillales</taxon>
        <taxon>Rhodospirillaceae</taxon>
        <taxon>Ferrovibrio</taxon>
    </lineage>
</organism>
<keyword evidence="9 10" id="KW-0472">Membrane</keyword>
<evidence type="ECO:0000256" key="5">
    <source>
        <dbReference type="ARBA" id="ARBA00022500"/>
    </source>
</evidence>
<dbReference type="Proteomes" id="UP001595711">
    <property type="component" value="Unassembled WGS sequence"/>
</dbReference>
<protein>
    <recommendedName>
        <fullName evidence="10">Flagellar protein FliL</fullName>
    </recommendedName>
</protein>
<dbReference type="InterPro" id="IPR005503">
    <property type="entry name" value="FliL"/>
</dbReference>
<sequence>MSDETEGQFEGEDGAGEGGKKKRGKRAILFIIIGVVLLLVLGGGGAAYFFLFAGKHHEEEVKPLPPKVTVFYDLPDILVNLNSSGRQASYLKLKVSLEHNDPLATPKLNELLPRIIDNFQIYLRELRPDDLVGSAGLYRLKEELLIRVNQAVAPIKINDVLFKEMLIQ</sequence>
<keyword evidence="8 10" id="KW-1133">Transmembrane helix</keyword>
<keyword evidence="7 10" id="KW-0283">Flagellar rotation</keyword>
<comment type="caution">
    <text evidence="12">The sequence shown here is derived from an EMBL/GenBank/DDBJ whole genome shotgun (WGS) entry which is preliminary data.</text>
</comment>
<keyword evidence="10" id="KW-0997">Cell inner membrane</keyword>
<feature type="region of interest" description="Disordered" evidence="11">
    <location>
        <begin position="1"/>
        <end position="20"/>
    </location>
</feature>
<dbReference type="PANTHER" id="PTHR35091:SF2">
    <property type="entry name" value="FLAGELLAR PROTEIN FLIL"/>
    <property type="match status" value="1"/>
</dbReference>
<dbReference type="Pfam" id="PF03748">
    <property type="entry name" value="FliL"/>
    <property type="match status" value="1"/>
</dbReference>
<evidence type="ECO:0000256" key="10">
    <source>
        <dbReference type="RuleBase" id="RU364125"/>
    </source>
</evidence>
<name>A0ABV7VA29_9PROT</name>
<proteinExistence type="inferred from homology"/>
<dbReference type="EMBL" id="JBHRYJ010000001">
    <property type="protein sequence ID" value="MFC3673943.1"/>
    <property type="molecule type" value="Genomic_DNA"/>
</dbReference>
<evidence type="ECO:0000256" key="3">
    <source>
        <dbReference type="ARBA" id="ARBA00008281"/>
    </source>
</evidence>
<comment type="similarity">
    <text evidence="3 10">Belongs to the FliL family.</text>
</comment>
<evidence type="ECO:0000313" key="12">
    <source>
        <dbReference type="EMBL" id="MFC3673943.1"/>
    </source>
</evidence>
<keyword evidence="6 10" id="KW-0812">Transmembrane</keyword>
<evidence type="ECO:0000256" key="9">
    <source>
        <dbReference type="ARBA" id="ARBA00023136"/>
    </source>
</evidence>
<evidence type="ECO:0000256" key="11">
    <source>
        <dbReference type="SAM" id="MobiDB-lite"/>
    </source>
</evidence>
<evidence type="ECO:0000256" key="7">
    <source>
        <dbReference type="ARBA" id="ARBA00022779"/>
    </source>
</evidence>
<accession>A0ABV7VA29</accession>
<keyword evidence="12" id="KW-0966">Cell projection</keyword>
<evidence type="ECO:0000256" key="8">
    <source>
        <dbReference type="ARBA" id="ARBA00022989"/>
    </source>
</evidence>
<evidence type="ECO:0000256" key="1">
    <source>
        <dbReference type="ARBA" id="ARBA00002254"/>
    </source>
</evidence>
<evidence type="ECO:0000256" key="4">
    <source>
        <dbReference type="ARBA" id="ARBA00022475"/>
    </source>
</evidence>
<comment type="function">
    <text evidence="1 10">Controls the rotational direction of flagella during chemotaxis.</text>
</comment>
<keyword evidence="12" id="KW-0969">Cilium</keyword>
<evidence type="ECO:0000313" key="13">
    <source>
        <dbReference type="Proteomes" id="UP001595711"/>
    </source>
</evidence>
<keyword evidence="12" id="KW-0282">Flagellum</keyword>
<feature type="compositionally biased region" description="Acidic residues" evidence="11">
    <location>
        <begin position="1"/>
        <end position="15"/>
    </location>
</feature>
<dbReference type="RefSeq" id="WP_379719975.1">
    <property type="nucleotide sequence ID" value="NZ_JBHRYJ010000001.1"/>
</dbReference>
<feature type="transmembrane region" description="Helical" evidence="10">
    <location>
        <begin position="27"/>
        <end position="51"/>
    </location>
</feature>
<reference evidence="13" key="1">
    <citation type="journal article" date="2019" name="Int. J. Syst. Evol. Microbiol.">
        <title>The Global Catalogue of Microorganisms (GCM) 10K type strain sequencing project: providing services to taxonomists for standard genome sequencing and annotation.</title>
        <authorList>
            <consortium name="The Broad Institute Genomics Platform"/>
            <consortium name="The Broad Institute Genome Sequencing Center for Infectious Disease"/>
            <person name="Wu L."/>
            <person name="Ma J."/>
        </authorList>
    </citation>
    <scope>NUCLEOTIDE SEQUENCE [LARGE SCALE GENOMIC DNA]</scope>
    <source>
        <strain evidence="13">KCTC 42182</strain>
    </source>
</reference>
<evidence type="ECO:0000256" key="6">
    <source>
        <dbReference type="ARBA" id="ARBA00022692"/>
    </source>
</evidence>
<keyword evidence="4" id="KW-1003">Cell membrane</keyword>
<evidence type="ECO:0000256" key="2">
    <source>
        <dbReference type="ARBA" id="ARBA00004162"/>
    </source>
</evidence>
<dbReference type="PANTHER" id="PTHR35091">
    <property type="entry name" value="FLAGELLAR PROTEIN FLIL"/>
    <property type="match status" value="1"/>
</dbReference>
<gene>
    <name evidence="12" type="ORF">ACFOOQ_00200</name>
</gene>